<dbReference type="SMART" id="SM00320">
    <property type="entry name" value="WD40"/>
    <property type="match status" value="3"/>
</dbReference>
<dbReference type="AlphaFoldDB" id="A0A8S1KBU3"/>
<name>A0A8S1KBU3_PARPR</name>
<dbReference type="PANTHER" id="PTHR19920">
    <property type="entry name" value="WD40 PROTEIN CIAO1"/>
    <property type="match status" value="1"/>
</dbReference>
<dbReference type="PANTHER" id="PTHR19920:SF0">
    <property type="entry name" value="CYTOSOLIC IRON-SULFUR PROTEIN ASSEMBLY PROTEIN CIAO1-RELATED"/>
    <property type="match status" value="1"/>
</dbReference>
<dbReference type="GO" id="GO:0097361">
    <property type="term" value="C:cytosolic [4Fe-4S] assembly targeting complex"/>
    <property type="evidence" value="ECO:0007669"/>
    <property type="project" value="TreeGrafter"/>
</dbReference>
<sequence>MKQNQVCRFNKYFYRELYPNRYLELCRAIAINHDNTLIIAAAESNIKVIQIILPLLSQQEAYPATRTTQSIRQIEILKGKHSDFVSSLMFFKKTPSMRNSFISGSDDNTIIIWSPLNSFEFTIPSKWEVQCILKEHTNSITCLVLLTSSEDLIISGSQDKKIKFWSPPSTQPSLSWTCLQTIEEHTSTIFGLSINQEGTKLLSCASDFQILVMEGSNKTQWNIRQRISVDQWGYRLCFINNHVFTFQPIETAPQLQGSAHIHIYIYNTQKEQYLKSKTVLVQGGGQPCRPYFPQLYINSINLLLSKNGHYLNFIRFKFSSSKSDLECNLEQAINFGTMNTYGTISDNGEFLVTWDQKQNNIQILVQGGQQET</sequence>
<evidence type="ECO:0000313" key="3">
    <source>
        <dbReference type="EMBL" id="CAD8051117.1"/>
    </source>
</evidence>
<dbReference type="Pfam" id="PF00400">
    <property type="entry name" value="WD40"/>
    <property type="match status" value="3"/>
</dbReference>
<evidence type="ECO:0000313" key="4">
    <source>
        <dbReference type="Proteomes" id="UP000688137"/>
    </source>
</evidence>
<dbReference type="EMBL" id="CAJJDM010000012">
    <property type="protein sequence ID" value="CAD8051115.1"/>
    <property type="molecule type" value="Genomic_DNA"/>
</dbReference>
<proteinExistence type="predicted"/>
<feature type="repeat" description="WD" evidence="1">
    <location>
        <begin position="133"/>
        <end position="175"/>
    </location>
</feature>
<dbReference type="PROSITE" id="PS50294">
    <property type="entry name" value="WD_REPEATS_REGION"/>
    <property type="match status" value="1"/>
</dbReference>
<evidence type="ECO:0000256" key="1">
    <source>
        <dbReference type="PROSITE-ProRule" id="PRU00221"/>
    </source>
</evidence>
<evidence type="ECO:0000313" key="2">
    <source>
        <dbReference type="EMBL" id="CAD8051115.1"/>
    </source>
</evidence>
<protein>
    <submittedName>
        <fullName evidence="2">Uncharacterized protein</fullName>
    </submittedName>
</protein>
<dbReference type="OMA" id="ICSAYES"/>
<accession>A0A8S1KBU3</accession>
<organism evidence="2 4">
    <name type="scientific">Paramecium primaurelia</name>
    <dbReference type="NCBI Taxonomy" id="5886"/>
    <lineage>
        <taxon>Eukaryota</taxon>
        <taxon>Sar</taxon>
        <taxon>Alveolata</taxon>
        <taxon>Ciliophora</taxon>
        <taxon>Intramacronucleata</taxon>
        <taxon>Oligohymenophorea</taxon>
        <taxon>Peniculida</taxon>
        <taxon>Parameciidae</taxon>
        <taxon>Paramecium</taxon>
    </lineage>
</organism>
<dbReference type="Proteomes" id="UP000688137">
    <property type="component" value="Unassembled WGS sequence"/>
</dbReference>
<dbReference type="EMBL" id="CAJJDM010000012">
    <property type="protein sequence ID" value="CAD8051117.1"/>
    <property type="molecule type" value="Genomic_DNA"/>
</dbReference>
<keyword evidence="1" id="KW-0853">WD repeat</keyword>
<dbReference type="PROSITE" id="PS50082">
    <property type="entry name" value="WD_REPEATS_2"/>
    <property type="match status" value="1"/>
</dbReference>
<dbReference type="GO" id="GO:0016226">
    <property type="term" value="P:iron-sulfur cluster assembly"/>
    <property type="evidence" value="ECO:0007669"/>
    <property type="project" value="TreeGrafter"/>
</dbReference>
<gene>
    <name evidence="2" type="ORF">PPRIM_AZ9-3.1.T0170398</name>
    <name evidence="3" type="ORF">PPRIM_AZ9-3.1.T0170399</name>
</gene>
<keyword evidence="4" id="KW-1185">Reference proteome</keyword>
<dbReference type="InterPro" id="IPR001680">
    <property type="entry name" value="WD40_rpt"/>
</dbReference>
<reference evidence="2" key="1">
    <citation type="submission" date="2021-01" db="EMBL/GenBank/DDBJ databases">
        <authorList>
            <consortium name="Genoscope - CEA"/>
            <person name="William W."/>
        </authorList>
    </citation>
    <scope>NUCLEOTIDE SEQUENCE</scope>
</reference>
<comment type="caution">
    <text evidence="2">The sequence shown here is derived from an EMBL/GenBank/DDBJ whole genome shotgun (WGS) entry which is preliminary data.</text>
</comment>